<sequence length="1497" mass="172256">MSWPQWPGGQPGIVQPPVINPAPNVVNPSANQYTPEQWAQMQHQNWQQWAQWQQQFQQWQQQYGAEYQKSMNAIAQASMPPQVSVPFVPAPPLPAENKPPPPPDEPVGPPSQSTNAPFAMNMPPPSASQSNYNTAPPPPHPPNMKPGFDNKYSTYRNNAGPPSQGAFPNQDINNQQRFPRNQNYNARDIQGQNTNWHNQNRNQQGMNRYNQPLPRGPQFENKPESGTKRPYFNPNDSDNTKRNKVDLNEGNKWGGNQQQQHKREEPLKGPPQQKPPTVAQAKSNPEELSEAEKKFDKQFNDWEAQFQKWKEQNANHPDKEQYRQYEKKWETWRAQLLERREQMKRKRLGLSTTSPQQQSVPNKPDQEQLTKNVTQSPGVSNTNTEAAPSTVNALTSSKPETVEKLEIGNDVPAIRPPPNLNNQPLEFKKSSINIIESSDQEKENNTDILKSDDEHNDFLKSTASDGIPGLDLVKEDDNTQEVDVDSKKNENTKPDLEAISRGINSILGDQKLLNMLSLVSQNQTKAQQPPPKMDSPKFSPAEYVQEENDYSNEEHDEYFNFERPSSHDETPANLARSDSQKDVENDYYHEEGSNSFEDSANFSEGPDNLHQFSGSGPRNLDKQNFNRSQNYMQDPNRDANSFNRGPGNTNFGNSAIFNRMGDNYDQTDRDFDNLSRGNFNKSRNPPNFGREPNQFNRGSDNFSKEADDFNRAPNNFNKGPDGFNRGSDNFNNFNRGLRNTDNYNRGPDNFNRGPDNFNRGPDNFNRGPDNFNRGPDNFNRGPDNFTRGPGNFNRGPDNFNRRSDNFNRGPDNFNRNPVNFRGHDNFNRGPDNFNRGPVGFNRGTDNFNRGHESFNRGPDNFNRGSENFSRPSDAFSRGPVNFRGSDNFSRGNDRGPDDISKGGDDLSKGPNTFKSDPDDFKSDPDNFKSEPDNFDEESENFGDADNFDEDADTFNRDEPEIILEVYYTFDYRHKPLNRIPYPSRPKWLSEMVEKYPEFGVGRNARHDSRKYPSNEKFDTYNMYDDRSKIPYDDWSRRTVGDRDKYTDRDRKFNEDRKRKSYDNREHHIYEEKERHVKEYRSDKNRRIFDREGGVFNEEKDKAFEESGKSHNFDEQKSTDSKVSFSKGDHFDDEDDFENEDNFSSNSKHSESVNVGSDKQNKPKHANKNNTTPSAAAKSSITSIEDILTPPGRYNRPPRIVIILRGPPGSGKSFLAKLIKDKEVENGGSAPRILCLDDYFMVEQEKEVEEDGRKTKIKEMVYEYEEDMEASYRQSLMKSFKKTITDGYFTFIIVDNVNDKVKYFGEMWSFAKQNGFQVYISQMELDVQNCTKRNIHGRTETEIEKCVAGWEQTPAHHPVLDATNLIQSGSIPEVEMEEINSPSSDNMNEEDRLISSKWDTFDYSVDNLAKLDGTNKPLRTSRTMEDYLQLDDDWIQPVSTKPGQKRVRWADLEERKEQEKMRAIGFVVGQTNWDRMMDPTMGGSALTQTKYIERYSKY</sequence>
<feature type="compositionally biased region" description="Basic and acidic residues" evidence="15">
    <location>
        <begin position="915"/>
        <end position="931"/>
    </location>
</feature>
<dbReference type="Proteomes" id="UP001329430">
    <property type="component" value="Chromosome 5"/>
</dbReference>
<dbReference type="InterPro" id="IPR058903">
    <property type="entry name" value="Spectrin_YLPM1-like"/>
</dbReference>
<feature type="compositionally biased region" description="Basic and acidic residues" evidence="15">
    <location>
        <begin position="1102"/>
        <end position="1119"/>
    </location>
</feature>
<feature type="domain" description="YLPM1-like spectrin repeat" evidence="16">
    <location>
        <begin position="257"/>
        <end position="358"/>
    </location>
</feature>
<dbReference type="GO" id="GO:0005524">
    <property type="term" value="F:ATP binding"/>
    <property type="evidence" value="ECO:0007669"/>
    <property type="project" value="UniProtKB-KW"/>
</dbReference>
<keyword evidence="4" id="KW-1017">Isopeptide bond</keyword>
<feature type="compositionally biased region" description="Polar residues" evidence="15">
    <location>
        <begin position="151"/>
        <end position="210"/>
    </location>
</feature>
<comment type="caution">
    <text evidence="17">The sequence shown here is derived from an EMBL/GenBank/DDBJ whole genome shotgun (WGS) entry which is preliminary data.</text>
</comment>
<feature type="compositionally biased region" description="Pro residues" evidence="15">
    <location>
        <begin position="88"/>
        <end position="109"/>
    </location>
</feature>
<feature type="compositionally biased region" description="Basic and acidic residues" evidence="15">
    <location>
        <begin position="484"/>
        <end position="496"/>
    </location>
</feature>
<evidence type="ECO:0000256" key="8">
    <source>
        <dbReference type="ARBA" id="ARBA00023015"/>
    </source>
</evidence>
<name>A0AAN7VE68_9COLE</name>
<keyword evidence="2" id="KW-0488">Methylation</keyword>
<feature type="compositionally biased region" description="Basic and acidic residues" evidence="15">
    <location>
        <begin position="308"/>
        <end position="324"/>
    </location>
</feature>
<keyword evidence="7" id="KW-0832">Ubl conjugation</keyword>
<feature type="compositionally biased region" description="Acidic residues" evidence="15">
    <location>
        <begin position="544"/>
        <end position="556"/>
    </location>
</feature>
<keyword evidence="8" id="KW-0805">Transcription regulation</keyword>
<evidence type="ECO:0000256" key="12">
    <source>
        <dbReference type="ARBA" id="ARBA00065932"/>
    </source>
</evidence>
<organism evidence="17 18">
    <name type="scientific">Pyrocoelia pectoralis</name>
    <dbReference type="NCBI Taxonomy" id="417401"/>
    <lineage>
        <taxon>Eukaryota</taxon>
        <taxon>Metazoa</taxon>
        <taxon>Ecdysozoa</taxon>
        <taxon>Arthropoda</taxon>
        <taxon>Hexapoda</taxon>
        <taxon>Insecta</taxon>
        <taxon>Pterygota</taxon>
        <taxon>Neoptera</taxon>
        <taxon>Endopterygota</taxon>
        <taxon>Coleoptera</taxon>
        <taxon>Polyphaga</taxon>
        <taxon>Elateriformia</taxon>
        <taxon>Elateroidea</taxon>
        <taxon>Lampyridae</taxon>
        <taxon>Lampyrinae</taxon>
        <taxon>Pyrocoelia</taxon>
    </lineage>
</organism>
<feature type="compositionally biased region" description="Basic and acidic residues" evidence="15">
    <location>
        <begin position="238"/>
        <end position="249"/>
    </location>
</feature>
<reference evidence="17 18" key="1">
    <citation type="journal article" date="2024" name="Insects">
        <title>An Improved Chromosome-Level Genome Assembly of the Firefly Pyrocoelia pectoralis.</title>
        <authorList>
            <person name="Fu X."/>
            <person name="Meyer-Rochow V.B."/>
            <person name="Ballantyne L."/>
            <person name="Zhu X."/>
        </authorList>
    </citation>
    <scope>NUCLEOTIDE SEQUENCE [LARGE SCALE GENOMIC DNA]</scope>
    <source>
        <strain evidence="17">XCY_ONT2</strain>
    </source>
</reference>
<keyword evidence="18" id="KW-1185">Reference proteome</keyword>
<evidence type="ECO:0000313" key="18">
    <source>
        <dbReference type="Proteomes" id="UP001329430"/>
    </source>
</evidence>
<dbReference type="Pfam" id="PF26583">
    <property type="entry name" value="Spectrin_YLPM1"/>
    <property type="match status" value="1"/>
</dbReference>
<evidence type="ECO:0000256" key="5">
    <source>
        <dbReference type="ARBA" id="ARBA00022741"/>
    </source>
</evidence>
<dbReference type="GO" id="GO:0032204">
    <property type="term" value="P:regulation of telomere maintenance"/>
    <property type="evidence" value="ECO:0007669"/>
    <property type="project" value="TreeGrafter"/>
</dbReference>
<dbReference type="InterPro" id="IPR026314">
    <property type="entry name" value="YLP_motif_con_p1"/>
</dbReference>
<dbReference type="Pfam" id="PF08433">
    <property type="entry name" value="KTI12"/>
    <property type="match status" value="1"/>
</dbReference>
<accession>A0AAN7VE68</accession>
<protein>
    <recommendedName>
        <fullName evidence="13">YLP motif-containing protein 1</fullName>
    </recommendedName>
    <alternativeName>
        <fullName evidence="14">Nuclear protein ZAP3</fullName>
    </alternativeName>
</protein>
<feature type="region of interest" description="Disordered" evidence="15">
    <location>
        <begin position="85"/>
        <end position="324"/>
    </location>
</feature>
<dbReference type="PANTHER" id="PTHR13413:SF0">
    <property type="entry name" value="YLP MOTIF-CONTAINING PROTEIN 1"/>
    <property type="match status" value="1"/>
</dbReference>
<evidence type="ECO:0000256" key="15">
    <source>
        <dbReference type="SAM" id="MobiDB-lite"/>
    </source>
</evidence>
<evidence type="ECO:0000256" key="6">
    <source>
        <dbReference type="ARBA" id="ARBA00022840"/>
    </source>
</evidence>
<feature type="compositionally biased region" description="Acidic residues" evidence="15">
    <location>
        <begin position="932"/>
        <end position="952"/>
    </location>
</feature>
<evidence type="ECO:0000313" key="17">
    <source>
        <dbReference type="EMBL" id="KAK5643653.1"/>
    </source>
</evidence>
<keyword evidence="5" id="KW-0547">Nucleotide-binding</keyword>
<dbReference type="SUPFAM" id="SSF52540">
    <property type="entry name" value="P-loop containing nucleoside triphosphate hydrolases"/>
    <property type="match status" value="1"/>
</dbReference>
<feature type="region of interest" description="Disordered" evidence="15">
    <location>
        <begin position="522"/>
        <end position="955"/>
    </location>
</feature>
<feature type="compositionally biased region" description="Basic and acidic residues" evidence="15">
    <location>
        <begin position="891"/>
        <end position="907"/>
    </location>
</feature>
<evidence type="ECO:0000256" key="7">
    <source>
        <dbReference type="ARBA" id="ARBA00022843"/>
    </source>
</evidence>
<evidence type="ECO:0000256" key="9">
    <source>
        <dbReference type="ARBA" id="ARBA00023163"/>
    </source>
</evidence>
<feature type="region of interest" description="Disordered" evidence="15">
    <location>
        <begin position="343"/>
        <end position="396"/>
    </location>
</feature>
<feature type="compositionally biased region" description="Polar residues" evidence="15">
    <location>
        <begin position="1167"/>
        <end position="1182"/>
    </location>
</feature>
<evidence type="ECO:0000256" key="4">
    <source>
        <dbReference type="ARBA" id="ARBA00022499"/>
    </source>
</evidence>
<feature type="compositionally biased region" description="Basic and acidic residues" evidence="15">
    <location>
        <begin position="290"/>
        <end position="300"/>
    </location>
</feature>
<feature type="compositionally biased region" description="Polar residues" evidence="15">
    <location>
        <begin position="675"/>
        <end position="685"/>
    </location>
</feature>
<gene>
    <name evidence="17" type="ORF">RI129_007498</name>
</gene>
<evidence type="ECO:0000256" key="11">
    <source>
        <dbReference type="ARBA" id="ARBA00058677"/>
    </source>
</evidence>
<evidence type="ECO:0000256" key="10">
    <source>
        <dbReference type="ARBA" id="ARBA00023242"/>
    </source>
</evidence>
<dbReference type="InterPro" id="IPR013641">
    <property type="entry name" value="KTI12/PSTK"/>
</dbReference>
<feature type="compositionally biased region" description="Basic and acidic residues" evidence="15">
    <location>
        <begin position="557"/>
        <end position="570"/>
    </location>
</feature>
<feature type="compositionally biased region" description="Pro residues" evidence="15">
    <location>
        <begin position="135"/>
        <end position="144"/>
    </location>
</feature>
<proteinExistence type="predicted"/>
<dbReference type="InterPro" id="IPR027417">
    <property type="entry name" value="P-loop_NTPase"/>
</dbReference>
<dbReference type="EMBL" id="JAVRBK010000005">
    <property type="protein sequence ID" value="KAK5643653.1"/>
    <property type="molecule type" value="Genomic_DNA"/>
</dbReference>
<keyword evidence="9" id="KW-0804">Transcription</keyword>
<dbReference type="GO" id="GO:0016607">
    <property type="term" value="C:nuclear speck"/>
    <property type="evidence" value="ECO:0007669"/>
    <property type="project" value="UniProtKB-SubCell"/>
</dbReference>
<keyword evidence="10" id="KW-0539">Nucleus</keyword>
<dbReference type="FunFam" id="3.40.50.300:FF:000399">
    <property type="entry name" value="YLP motif containing 1"/>
    <property type="match status" value="1"/>
</dbReference>
<feature type="compositionally biased region" description="Acidic residues" evidence="15">
    <location>
        <begin position="1130"/>
        <end position="1140"/>
    </location>
</feature>
<feature type="compositionally biased region" description="Polar residues" evidence="15">
    <location>
        <begin position="726"/>
        <end position="743"/>
    </location>
</feature>
<evidence type="ECO:0000256" key="2">
    <source>
        <dbReference type="ARBA" id="ARBA00022481"/>
    </source>
</evidence>
<evidence type="ECO:0000256" key="1">
    <source>
        <dbReference type="ARBA" id="ARBA00004324"/>
    </source>
</evidence>
<evidence type="ECO:0000256" key="14">
    <source>
        <dbReference type="ARBA" id="ARBA00083294"/>
    </source>
</evidence>
<dbReference type="Gene3D" id="3.40.50.300">
    <property type="entry name" value="P-loop containing nucleotide triphosphate hydrolases"/>
    <property type="match status" value="1"/>
</dbReference>
<keyword evidence="3" id="KW-0678">Repressor</keyword>
<feature type="compositionally biased region" description="Polar residues" evidence="15">
    <location>
        <begin position="350"/>
        <end position="396"/>
    </location>
</feature>
<feature type="compositionally biased region" description="Polar residues" evidence="15">
    <location>
        <begin position="610"/>
        <end position="656"/>
    </location>
</feature>
<keyword evidence="6" id="KW-0067">ATP-binding</keyword>
<evidence type="ECO:0000256" key="3">
    <source>
        <dbReference type="ARBA" id="ARBA00022491"/>
    </source>
</evidence>
<comment type="function">
    <text evidence="11">Plays a role in the reduction of telomerase activity during differentiation of embryonic stem cells by binding to the core promoter of TERT and controlling its down-regulation.</text>
</comment>
<feature type="region of interest" description="Disordered" evidence="15">
    <location>
        <begin position="1102"/>
        <end position="1189"/>
    </location>
</feature>
<feature type="region of interest" description="Disordered" evidence="15">
    <location>
        <begin position="1"/>
        <end position="30"/>
    </location>
</feature>
<comment type="subunit">
    <text evidence="12">Interacts with PPP1CA and NCOA5. Forms a complex with ILF2, ILF3, KHDRBS1, RBMX, NCOA5 and PPP1CA.</text>
</comment>
<feature type="compositionally biased region" description="Basic and acidic residues" evidence="15">
    <location>
        <begin position="578"/>
        <end position="592"/>
    </location>
</feature>
<evidence type="ECO:0000256" key="13">
    <source>
        <dbReference type="ARBA" id="ARBA00068971"/>
    </source>
</evidence>
<evidence type="ECO:0000259" key="16">
    <source>
        <dbReference type="Pfam" id="PF26583"/>
    </source>
</evidence>
<feature type="compositionally biased region" description="Polar residues" evidence="15">
    <location>
        <begin position="593"/>
        <end position="602"/>
    </location>
</feature>
<feature type="region of interest" description="Disordered" evidence="15">
    <location>
        <begin position="469"/>
        <end position="496"/>
    </location>
</feature>
<dbReference type="PANTHER" id="PTHR13413">
    <property type="entry name" value="YLP MOTIF CONTAINING PROTEIN NUCLEAR PROTEIN ZAP"/>
    <property type="match status" value="1"/>
</dbReference>
<comment type="subcellular location">
    <subcellularLocation>
        <location evidence="1">Nucleus speckle</location>
    </subcellularLocation>
</comment>